<dbReference type="SUPFAM" id="SSF55298">
    <property type="entry name" value="YjgF-like"/>
    <property type="match status" value="1"/>
</dbReference>
<dbReference type="GO" id="GO:0019239">
    <property type="term" value="F:deaminase activity"/>
    <property type="evidence" value="ECO:0007669"/>
    <property type="project" value="TreeGrafter"/>
</dbReference>
<keyword evidence="3" id="KW-1185">Reference proteome</keyword>
<comment type="caution">
    <text evidence="2">The sequence shown here is derived from an EMBL/GenBank/DDBJ whole genome shotgun (WGS) entry which is preliminary data.</text>
</comment>
<dbReference type="CDD" id="cd00448">
    <property type="entry name" value="YjgF_YER057c_UK114_family"/>
    <property type="match status" value="1"/>
</dbReference>
<dbReference type="GO" id="GO:0005739">
    <property type="term" value="C:mitochondrion"/>
    <property type="evidence" value="ECO:0007669"/>
    <property type="project" value="TreeGrafter"/>
</dbReference>
<dbReference type="PANTHER" id="PTHR11803">
    <property type="entry name" value="2-IMINOBUTANOATE/2-IMINOPROPANOATE DEAMINASE RIDA"/>
    <property type="match status" value="1"/>
</dbReference>
<proteinExistence type="inferred from homology"/>
<dbReference type="AlphaFoldDB" id="A0AA43TZL5"/>
<dbReference type="Gene3D" id="3.30.1330.40">
    <property type="entry name" value="RutC-like"/>
    <property type="match status" value="1"/>
</dbReference>
<evidence type="ECO:0000256" key="1">
    <source>
        <dbReference type="ARBA" id="ARBA00010552"/>
    </source>
</evidence>
<evidence type="ECO:0000313" key="2">
    <source>
        <dbReference type="EMBL" id="MDI1490352.1"/>
    </source>
</evidence>
<comment type="similarity">
    <text evidence="1">Belongs to the RutC family.</text>
</comment>
<dbReference type="InterPro" id="IPR006175">
    <property type="entry name" value="YjgF/YER057c/UK114"/>
</dbReference>
<dbReference type="GO" id="GO:0005829">
    <property type="term" value="C:cytosol"/>
    <property type="evidence" value="ECO:0007669"/>
    <property type="project" value="TreeGrafter"/>
</dbReference>
<reference evidence="2" key="1">
    <citation type="journal article" date="2023" name="Genome Biol. Evol.">
        <title>First Whole Genome Sequence and Flow Cytometry Genome Size Data for the Lichen-Forming Fungus Ramalina farinacea (Ascomycota).</title>
        <authorList>
            <person name="Llewellyn T."/>
            <person name="Mian S."/>
            <person name="Hill R."/>
            <person name="Leitch I.J."/>
            <person name="Gaya E."/>
        </authorList>
    </citation>
    <scope>NUCLEOTIDE SEQUENCE</scope>
    <source>
        <strain evidence="2">LIQ254RAFAR</strain>
    </source>
</reference>
<dbReference type="FunFam" id="3.30.1330.40:FF:000001">
    <property type="entry name" value="L-PSP family endoribonuclease"/>
    <property type="match status" value="1"/>
</dbReference>
<name>A0AA43TZL5_9LECA</name>
<dbReference type="PANTHER" id="PTHR11803:SF42">
    <property type="entry name" value="MMF1"/>
    <property type="match status" value="1"/>
</dbReference>
<dbReference type="InterPro" id="IPR006056">
    <property type="entry name" value="RidA"/>
</dbReference>
<evidence type="ECO:0000313" key="3">
    <source>
        <dbReference type="Proteomes" id="UP001161017"/>
    </source>
</evidence>
<dbReference type="NCBIfam" id="TIGR00004">
    <property type="entry name" value="Rid family detoxifying hydrolase"/>
    <property type="match status" value="1"/>
</dbReference>
<organism evidence="2 3">
    <name type="scientific">Ramalina farinacea</name>
    <dbReference type="NCBI Taxonomy" id="258253"/>
    <lineage>
        <taxon>Eukaryota</taxon>
        <taxon>Fungi</taxon>
        <taxon>Dikarya</taxon>
        <taxon>Ascomycota</taxon>
        <taxon>Pezizomycotina</taxon>
        <taxon>Lecanoromycetes</taxon>
        <taxon>OSLEUM clade</taxon>
        <taxon>Lecanoromycetidae</taxon>
        <taxon>Lecanorales</taxon>
        <taxon>Lecanorineae</taxon>
        <taxon>Ramalinaceae</taxon>
        <taxon>Ramalina</taxon>
    </lineage>
</organism>
<dbReference type="Proteomes" id="UP001161017">
    <property type="component" value="Unassembled WGS sequence"/>
</dbReference>
<accession>A0AA43TZL5</accession>
<gene>
    <name evidence="2" type="ORF">OHK93_001552</name>
</gene>
<dbReference type="Pfam" id="PF01042">
    <property type="entry name" value="Ribonuc_L-PSP"/>
    <property type="match status" value="1"/>
</dbReference>
<sequence length="127" mass="13696">MPTRTAVHTDKAPPPLPVYSQAIICNGMVYCSGQVGVDPATKQMNQGGVGDRAKQCLTNLSAVLTEAGSSMNNVVKVGVFLTAMDNFAAVNREYEKWFGDLKPSRTCVAVHQLPMQTDVEIECIAHL</sequence>
<dbReference type="InterPro" id="IPR035959">
    <property type="entry name" value="RutC-like_sf"/>
</dbReference>
<dbReference type="EMBL" id="JAPUFD010000011">
    <property type="protein sequence ID" value="MDI1490352.1"/>
    <property type="molecule type" value="Genomic_DNA"/>
</dbReference>
<protein>
    <submittedName>
        <fullName evidence="2">Uncharacterized protein</fullName>
    </submittedName>
</protein>